<dbReference type="Proteomes" id="UP000292447">
    <property type="component" value="Chromosome II"/>
</dbReference>
<accession>A0A4V1AE47</accession>
<evidence type="ECO:0000256" key="8">
    <source>
        <dbReference type="ARBA" id="ARBA00022750"/>
    </source>
</evidence>
<sequence length="546" mass="60424">MLLSRLTVFSAGILAGRALAEGSSEHVKLNFTISKDVHTGTAKRDDLVRLDLMNTKNWYTVKIKVGSEEDESTVILDTSSADLWVIASDVDCYARDQGTYYNKREDDDGDDDPGFPTFTLTPNSTFPLWLPDPEISNCTASGSFNTGSLTSFHRNESVPPFQFDRNDPEYTFAKGFYATDIVNIGNVSIPEFQFGVANYTSAHTGILGIGFPRLESSNAKPNRERAYTYSNFPMRLKESGAINKIVYSMYMDSLDAPSGSIVFGAVDHAKYLGQLQTIPMVNLFESDWQWRTPFDVALSSVTLESSTQNVTISELNVHAFMEPRRTFSSFPYEIIETLATLLDAYYLDIYHDFPYEVSCNYNTDKAFMVFNFSGARIRVPLADLIVELDSQCYLGILQWDRFALDGHYVVTLGENFLRRAYVVYDLEDHEISLAQVKWTSDEDVEVITSTVPLATRASKYSESSISTHLEEISTVPNFTMDVTPIFVVDGMPTTTGSTSSHKLSQSASTSAANGSSSGSATNDASVFTHAGVTIAGIIGLYFVIAV</sequence>
<dbReference type="EMBL" id="CP034457">
    <property type="protein sequence ID" value="QBM87953.1"/>
    <property type="molecule type" value="Genomic_DNA"/>
</dbReference>
<dbReference type="PANTHER" id="PTHR47966">
    <property type="entry name" value="BETA-SITE APP-CLEAVING ENZYME, ISOFORM A-RELATED"/>
    <property type="match status" value="1"/>
</dbReference>
<evidence type="ECO:0000256" key="9">
    <source>
        <dbReference type="ARBA" id="ARBA00022801"/>
    </source>
</evidence>
<dbReference type="GO" id="GO:0005576">
    <property type="term" value="C:extracellular region"/>
    <property type="evidence" value="ECO:0007669"/>
    <property type="project" value="UniProtKB-SubCell"/>
</dbReference>
<name>A0A4V1AE47_9ASCO</name>
<dbReference type="PANTHER" id="PTHR47966:SF65">
    <property type="entry name" value="ASPARTIC-TYPE ENDOPEPTIDASE"/>
    <property type="match status" value="1"/>
</dbReference>
<keyword evidence="13" id="KW-0812">Transmembrane</keyword>
<comment type="catalytic activity">
    <reaction evidence="1">
        <text>Preferential cleavage at the carboxyl of hydrophobic amino acids, but fails to cleave 15-Leu-|-Tyr-16, 16-Tyr-|-Leu-17 and 24-Phe-|-Phe-25 of insulin B chain. Activates trypsinogen, and degrades keratin.</text>
        <dbReference type="EC" id="3.4.23.24"/>
    </reaction>
</comment>
<organism evidence="16 17">
    <name type="scientific">Metschnikowia aff. pulcherrima</name>
    <dbReference type="NCBI Taxonomy" id="2163413"/>
    <lineage>
        <taxon>Eukaryota</taxon>
        <taxon>Fungi</taxon>
        <taxon>Dikarya</taxon>
        <taxon>Ascomycota</taxon>
        <taxon>Saccharomycotina</taxon>
        <taxon>Pichiomycetes</taxon>
        <taxon>Metschnikowiaceae</taxon>
        <taxon>Metschnikowia</taxon>
    </lineage>
</organism>
<keyword evidence="6" id="KW-0645">Protease</keyword>
<keyword evidence="17" id="KW-1185">Reference proteome</keyword>
<reference evidence="17" key="1">
    <citation type="submission" date="2019-03" db="EMBL/GenBank/DDBJ databases">
        <title>Snf2 controls pulcherriminic acid biosynthesis and connects pigmentation and antifungal activity of the yeast Metschnikowia pulcherrima.</title>
        <authorList>
            <person name="Gore-Lloyd D."/>
            <person name="Sumann I."/>
            <person name="Brachmann A.O."/>
            <person name="Schneeberger K."/>
            <person name="Ortiz-Merino R.A."/>
            <person name="Moreno-Beltran M."/>
            <person name="Schlaefli M."/>
            <person name="Kirner P."/>
            <person name="Santos Kron A."/>
            <person name="Wolfe K.H."/>
            <person name="Piel J."/>
            <person name="Ahrens C.H."/>
            <person name="Henk D."/>
            <person name="Freimoser F.M."/>
        </authorList>
    </citation>
    <scope>NUCLEOTIDE SEQUENCE [LARGE SCALE GENOMIC DNA]</scope>
    <source>
        <strain evidence="17">APC 1.2</strain>
    </source>
</reference>
<evidence type="ECO:0000256" key="7">
    <source>
        <dbReference type="ARBA" id="ARBA00022729"/>
    </source>
</evidence>
<evidence type="ECO:0000256" key="4">
    <source>
        <dbReference type="ARBA" id="ARBA00013207"/>
    </source>
</evidence>
<evidence type="ECO:0000256" key="5">
    <source>
        <dbReference type="ARBA" id="ARBA00022525"/>
    </source>
</evidence>
<evidence type="ECO:0000256" key="1">
    <source>
        <dbReference type="ARBA" id="ARBA00001675"/>
    </source>
</evidence>
<feature type="chain" id="PRO_5020767615" description="candidapepsin" evidence="14">
    <location>
        <begin position="21"/>
        <end position="546"/>
    </location>
</feature>
<evidence type="ECO:0000313" key="16">
    <source>
        <dbReference type="EMBL" id="QBM87953.1"/>
    </source>
</evidence>
<feature type="region of interest" description="Disordered" evidence="12">
    <location>
        <begin position="497"/>
        <end position="518"/>
    </location>
</feature>
<gene>
    <name evidence="16" type="primary">MPUL0B11670</name>
    <name evidence="16" type="ORF">METSCH_B11670</name>
</gene>
<evidence type="ECO:0000256" key="14">
    <source>
        <dbReference type="SAM" id="SignalP"/>
    </source>
</evidence>
<evidence type="ECO:0000259" key="15">
    <source>
        <dbReference type="PROSITE" id="PS51767"/>
    </source>
</evidence>
<evidence type="ECO:0000256" key="2">
    <source>
        <dbReference type="ARBA" id="ARBA00004613"/>
    </source>
</evidence>
<dbReference type="InterPro" id="IPR033121">
    <property type="entry name" value="PEPTIDASE_A1"/>
</dbReference>
<protein>
    <recommendedName>
        <fullName evidence="4">candidapepsin</fullName>
        <ecNumber evidence="4">3.4.23.24</ecNumber>
    </recommendedName>
</protein>
<dbReference type="SUPFAM" id="SSF50630">
    <property type="entry name" value="Acid proteases"/>
    <property type="match status" value="1"/>
</dbReference>
<dbReference type="EC" id="3.4.23.24" evidence="4"/>
<dbReference type="PROSITE" id="PS51767">
    <property type="entry name" value="PEPTIDASE_A1"/>
    <property type="match status" value="1"/>
</dbReference>
<dbReference type="CDD" id="cd05474">
    <property type="entry name" value="SAP_like"/>
    <property type="match status" value="1"/>
</dbReference>
<keyword evidence="10" id="KW-0865">Zymogen</keyword>
<evidence type="ECO:0000256" key="10">
    <source>
        <dbReference type="ARBA" id="ARBA00023145"/>
    </source>
</evidence>
<dbReference type="AlphaFoldDB" id="A0A4V1AE47"/>
<feature type="signal peptide" evidence="14">
    <location>
        <begin position="1"/>
        <end position="20"/>
    </location>
</feature>
<dbReference type="InterPro" id="IPR021109">
    <property type="entry name" value="Peptidase_aspartic_dom_sf"/>
</dbReference>
<dbReference type="Pfam" id="PF00026">
    <property type="entry name" value="Asp"/>
    <property type="match status" value="1"/>
</dbReference>
<keyword evidence="13" id="KW-0472">Membrane</keyword>
<proteinExistence type="inferred from homology"/>
<dbReference type="Gene3D" id="2.40.70.10">
    <property type="entry name" value="Acid Proteases"/>
    <property type="match status" value="2"/>
</dbReference>
<keyword evidence="7 14" id="KW-0732">Signal</keyword>
<evidence type="ECO:0000256" key="3">
    <source>
        <dbReference type="ARBA" id="ARBA00007447"/>
    </source>
</evidence>
<dbReference type="InterPro" id="IPR001461">
    <property type="entry name" value="Aspartic_peptidase_A1"/>
</dbReference>
<feature type="compositionally biased region" description="Low complexity" evidence="12">
    <location>
        <begin position="504"/>
        <end position="518"/>
    </location>
</feature>
<keyword evidence="5" id="KW-0964">Secreted</keyword>
<dbReference type="STRING" id="2163413.A0A4V1AE47"/>
<evidence type="ECO:0000256" key="13">
    <source>
        <dbReference type="SAM" id="Phobius"/>
    </source>
</evidence>
<feature type="domain" description="Peptidase A1" evidence="15">
    <location>
        <begin position="59"/>
        <end position="434"/>
    </location>
</feature>
<comment type="similarity">
    <text evidence="3">Belongs to the peptidase A1 family.</text>
</comment>
<dbReference type="GO" id="GO:0004190">
    <property type="term" value="F:aspartic-type endopeptidase activity"/>
    <property type="evidence" value="ECO:0007669"/>
    <property type="project" value="UniProtKB-KW"/>
</dbReference>
<keyword evidence="8" id="KW-0064">Aspartyl protease</keyword>
<evidence type="ECO:0000256" key="6">
    <source>
        <dbReference type="ARBA" id="ARBA00022670"/>
    </source>
</evidence>
<evidence type="ECO:0000313" key="17">
    <source>
        <dbReference type="Proteomes" id="UP000292447"/>
    </source>
</evidence>
<dbReference type="InterPro" id="IPR033876">
    <property type="entry name" value="SAP-like"/>
</dbReference>
<keyword evidence="11" id="KW-1015">Disulfide bond</keyword>
<comment type="subcellular location">
    <subcellularLocation>
        <location evidence="2">Secreted</location>
    </subcellularLocation>
</comment>
<dbReference type="GO" id="GO:0006508">
    <property type="term" value="P:proteolysis"/>
    <property type="evidence" value="ECO:0007669"/>
    <property type="project" value="UniProtKB-KW"/>
</dbReference>
<dbReference type="PRINTS" id="PR00792">
    <property type="entry name" value="PEPSIN"/>
</dbReference>
<evidence type="ECO:0000256" key="11">
    <source>
        <dbReference type="ARBA" id="ARBA00023157"/>
    </source>
</evidence>
<keyword evidence="9" id="KW-0378">Hydrolase</keyword>
<feature type="transmembrane region" description="Helical" evidence="13">
    <location>
        <begin position="526"/>
        <end position="544"/>
    </location>
</feature>
<keyword evidence="13" id="KW-1133">Transmembrane helix</keyword>
<evidence type="ECO:0000256" key="12">
    <source>
        <dbReference type="SAM" id="MobiDB-lite"/>
    </source>
</evidence>